<accession>A0A9X4GZ16</accession>
<dbReference type="GO" id="GO:0003677">
    <property type="term" value="F:DNA binding"/>
    <property type="evidence" value="ECO:0007669"/>
    <property type="project" value="UniProtKB-KW"/>
</dbReference>
<dbReference type="InterPro" id="IPR050807">
    <property type="entry name" value="TransReg_Diox_bact_type"/>
</dbReference>
<dbReference type="CDD" id="cd00093">
    <property type="entry name" value="HTH_XRE"/>
    <property type="match status" value="1"/>
</dbReference>
<feature type="domain" description="HTH cro/C1-type" evidence="2">
    <location>
        <begin position="12"/>
        <end position="66"/>
    </location>
</feature>
<dbReference type="SUPFAM" id="SSF47413">
    <property type="entry name" value="lambda repressor-like DNA-binding domains"/>
    <property type="match status" value="1"/>
</dbReference>
<dbReference type="AlphaFoldDB" id="A0A9X4GZ16"/>
<dbReference type="SMART" id="SM00530">
    <property type="entry name" value="HTH_XRE"/>
    <property type="match status" value="1"/>
</dbReference>
<dbReference type="GO" id="GO:0005829">
    <property type="term" value="C:cytosol"/>
    <property type="evidence" value="ECO:0007669"/>
    <property type="project" value="TreeGrafter"/>
</dbReference>
<evidence type="ECO:0000259" key="2">
    <source>
        <dbReference type="PROSITE" id="PS50943"/>
    </source>
</evidence>
<dbReference type="InterPro" id="IPR001387">
    <property type="entry name" value="Cro/C1-type_HTH"/>
</dbReference>
<dbReference type="GO" id="GO:0003700">
    <property type="term" value="F:DNA-binding transcription factor activity"/>
    <property type="evidence" value="ECO:0007669"/>
    <property type="project" value="TreeGrafter"/>
</dbReference>
<dbReference type="PANTHER" id="PTHR46797">
    <property type="entry name" value="HTH-TYPE TRANSCRIPTIONAL REGULATOR"/>
    <property type="match status" value="1"/>
</dbReference>
<proteinExistence type="predicted"/>
<protein>
    <submittedName>
        <fullName evidence="3">Helix-turn-helix transcriptional regulator</fullName>
    </submittedName>
</protein>
<name>A0A9X4GZ16_9FIRM</name>
<dbReference type="EMBL" id="JAKOAV010000012">
    <property type="protein sequence ID" value="MDF9408285.1"/>
    <property type="molecule type" value="Genomic_DNA"/>
</dbReference>
<reference evidence="3" key="1">
    <citation type="submission" date="2022-02" db="EMBL/GenBank/DDBJ databases">
        <authorList>
            <person name="Leng L."/>
        </authorList>
    </citation>
    <scope>NUCLEOTIDE SEQUENCE</scope>
    <source>
        <strain evidence="3">JI</strain>
    </source>
</reference>
<dbReference type="Proteomes" id="UP001154312">
    <property type="component" value="Unassembled WGS sequence"/>
</dbReference>
<gene>
    <name evidence="3" type="ORF">L7E55_07940</name>
</gene>
<dbReference type="Gene3D" id="1.10.260.40">
    <property type="entry name" value="lambda repressor-like DNA-binding domains"/>
    <property type="match status" value="1"/>
</dbReference>
<dbReference type="PROSITE" id="PS50943">
    <property type="entry name" value="HTH_CROC1"/>
    <property type="match status" value="1"/>
</dbReference>
<keyword evidence="4" id="KW-1185">Reference proteome</keyword>
<dbReference type="PANTHER" id="PTHR46797:SF1">
    <property type="entry name" value="METHYLPHOSPHONATE SYNTHASE"/>
    <property type="match status" value="1"/>
</dbReference>
<dbReference type="Pfam" id="PF01381">
    <property type="entry name" value="HTH_3"/>
    <property type="match status" value="1"/>
</dbReference>
<evidence type="ECO:0000313" key="3">
    <source>
        <dbReference type="EMBL" id="MDF9408285.1"/>
    </source>
</evidence>
<dbReference type="InterPro" id="IPR010982">
    <property type="entry name" value="Lambda_DNA-bd_dom_sf"/>
</dbReference>
<evidence type="ECO:0000256" key="1">
    <source>
        <dbReference type="ARBA" id="ARBA00023125"/>
    </source>
</evidence>
<sequence length="110" mass="12731">MFDILKVCGQNIRRYRKEKDLTLEQLSHSLGITGSYLGYLERGQRNTSLLTLAKIAKILGVPPDILLRVPKDEFEKALYELHDLLINLNDVKHVTFLKEVMESYLKLKDT</sequence>
<comment type="caution">
    <text evidence="3">The sequence shown here is derived from an EMBL/GenBank/DDBJ whole genome shotgun (WGS) entry which is preliminary data.</text>
</comment>
<dbReference type="RefSeq" id="WP_277443593.1">
    <property type="nucleotide sequence ID" value="NZ_JAKOAV010000012.1"/>
</dbReference>
<evidence type="ECO:0000313" key="4">
    <source>
        <dbReference type="Proteomes" id="UP001154312"/>
    </source>
</evidence>
<organism evidence="3 4">
    <name type="scientific">Pelotomaculum isophthalicicum JI</name>
    <dbReference type="NCBI Taxonomy" id="947010"/>
    <lineage>
        <taxon>Bacteria</taxon>
        <taxon>Bacillati</taxon>
        <taxon>Bacillota</taxon>
        <taxon>Clostridia</taxon>
        <taxon>Eubacteriales</taxon>
        <taxon>Desulfotomaculaceae</taxon>
        <taxon>Pelotomaculum</taxon>
    </lineage>
</organism>
<keyword evidence="1" id="KW-0238">DNA-binding</keyword>